<feature type="domain" description="MaoC-like" evidence="2">
    <location>
        <begin position="12"/>
        <end position="119"/>
    </location>
</feature>
<evidence type="ECO:0000313" key="4">
    <source>
        <dbReference type="Proteomes" id="UP000246410"/>
    </source>
</evidence>
<sequence length="150" mass="16190">MTVFTGPDQVSAAVGEKLGPTSWFPVEQARVDGFADITEDHQWLHVDQERAAAGPFGGTISHGLLTLSLVPHFGALLFRLDFGSARINYGLNKVRFPTPVPVGARLRAHAQFLALEPATQGDLLTTRYTIEIENAAQPACVAETLTLLLP</sequence>
<dbReference type="AlphaFoldDB" id="A0A317N612"/>
<accession>A0A317N612</accession>
<keyword evidence="4" id="KW-1185">Reference proteome</keyword>
<comment type="caution">
    <text evidence="3">The sequence shown here is derived from an EMBL/GenBank/DDBJ whole genome shotgun (WGS) entry which is preliminary data.</text>
</comment>
<comment type="similarity">
    <text evidence="1">Belongs to the enoyl-CoA hydratase/isomerase family.</text>
</comment>
<dbReference type="Proteomes" id="UP000246410">
    <property type="component" value="Unassembled WGS sequence"/>
</dbReference>
<dbReference type="InterPro" id="IPR029069">
    <property type="entry name" value="HotDog_dom_sf"/>
</dbReference>
<dbReference type="RefSeq" id="WP_110041639.1">
    <property type="nucleotide sequence ID" value="NZ_QGTL01000021.1"/>
</dbReference>
<gene>
    <name evidence="3" type="ORF">DFR69_12118</name>
</gene>
<evidence type="ECO:0000256" key="1">
    <source>
        <dbReference type="ARBA" id="ARBA00005254"/>
    </source>
</evidence>
<protein>
    <submittedName>
        <fullName evidence="3">Acyl dehydratase</fullName>
    </submittedName>
</protein>
<dbReference type="EMBL" id="QGTL01000021">
    <property type="protein sequence ID" value="PWV67568.1"/>
    <property type="molecule type" value="Genomic_DNA"/>
</dbReference>
<dbReference type="PANTHER" id="PTHR42993">
    <property type="entry name" value="MAOC-LIKE DEHYDRATASE DOMAIN-CONTAINING PROTEIN"/>
    <property type="match status" value="1"/>
</dbReference>
<dbReference type="InterPro" id="IPR002539">
    <property type="entry name" value="MaoC-like_dom"/>
</dbReference>
<proteinExistence type="inferred from homology"/>
<dbReference type="Pfam" id="PF01575">
    <property type="entry name" value="MaoC_dehydratas"/>
    <property type="match status" value="1"/>
</dbReference>
<name>A0A317N612_9NOCA</name>
<evidence type="ECO:0000313" key="3">
    <source>
        <dbReference type="EMBL" id="PWV67568.1"/>
    </source>
</evidence>
<dbReference type="CDD" id="cd03450">
    <property type="entry name" value="NodN"/>
    <property type="match status" value="1"/>
</dbReference>
<dbReference type="InterPro" id="IPR039375">
    <property type="entry name" value="NodN-like"/>
</dbReference>
<organism evidence="3 4">
    <name type="scientific">Nocardia neocaledoniensis</name>
    <dbReference type="NCBI Taxonomy" id="236511"/>
    <lineage>
        <taxon>Bacteria</taxon>
        <taxon>Bacillati</taxon>
        <taxon>Actinomycetota</taxon>
        <taxon>Actinomycetes</taxon>
        <taxon>Mycobacteriales</taxon>
        <taxon>Nocardiaceae</taxon>
        <taxon>Nocardia</taxon>
    </lineage>
</organism>
<reference evidence="3 4" key="1">
    <citation type="submission" date="2018-05" db="EMBL/GenBank/DDBJ databases">
        <title>Genomic Encyclopedia of Type Strains, Phase IV (KMG-IV): sequencing the most valuable type-strain genomes for metagenomic binning, comparative biology and taxonomic classification.</title>
        <authorList>
            <person name="Goeker M."/>
        </authorList>
    </citation>
    <scope>NUCLEOTIDE SEQUENCE [LARGE SCALE GENOMIC DNA]</scope>
    <source>
        <strain evidence="3 4">DSM 44717</strain>
    </source>
</reference>
<evidence type="ECO:0000259" key="2">
    <source>
        <dbReference type="Pfam" id="PF01575"/>
    </source>
</evidence>
<dbReference type="SUPFAM" id="SSF54637">
    <property type="entry name" value="Thioesterase/thiol ester dehydrase-isomerase"/>
    <property type="match status" value="1"/>
</dbReference>
<dbReference type="Gene3D" id="3.10.129.10">
    <property type="entry name" value="Hotdog Thioesterase"/>
    <property type="match status" value="1"/>
</dbReference>
<dbReference type="PANTHER" id="PTHR42993:SF1">
    <property type="entry name" value="MAOC-LIKE DEHYDRATASE DOMAIN-CONTAINING PROTEIN"/>
    <property type="match status" value="1"/>
</dbReference>